<protein>
    <recommendedName>
        <fullName evidence="5">M23ase beta-sheet core domain-containing protein</fullName>
    </recommendedName>
</protein>
<dbReference type="GO" id="GO:0004222">
    <property type="term" value="F:metalloendopeptidase activity"/>
    <property type="evidence" value="ECO:0007669"/>
    <property type="project" value="TreeGrafter"/>
</dbReference>
<dbReference type="InterPro" id="IPR050570">
    <property type="entry name" value="Cell_wall_metabolism_enzyme"/>
</dbReference>
<dbReference type="InterPro" id="IPR011055">
    <property type="entry name" value="Dup_hybrid_motif"/>
</dbReference>
<dbReference type="PANTHER" id="PTHR21666">
    <property type="entry name" value="PEPTIDASE-RELATED"/>
    <property type="match status" value="1"/>
</dbReference>
<dbReference type="FunFam" id="2.70.70.10:FF:000006">
    <property type="entry name" value="M23 family peptidase"/>
    <property type="match status" value="1"/>
</dbReference>
<dbReference type="Proteomes" id="UP000243688">
    <property type="component" value="Unassembled WGS sequence"/>
</dbReference>
<dbReference type="AlphaFoldDB" id="A0A2A6DXZ5"/>
<evidence type="ECO:0000259" key="5">
    <source>
        <dbReference type="Pfam" id="PF01551"/>
    </source>
</evidence>
<accession>A0A2A6DXZ5</accession>
<feature type="region of interest" description="Disordered" evidence="3">
    <location>
        <begin position="110"/>
        <end position="145"/>
    </location>
</feature>
<comment type="caution">
    <text evidence="6">The sequence shown here is derived from an EMBL/GenBank/DDBJ whole genome shotgun (WGS) entry which is preliminary data.</text>
</comment>
<dbReference type="SUPFAM" id="SSF51261">
    <property type="entry name" value="Duplicated hybrid motif"/>
    <property type="match status" value="1"/>
</dbReference>
<gene>
    <name evidence="6" type="ORF">BLM47_11225</name>
</gene>
<name>A0A2A6DXZ5_9BACL</name>
<feature type="compositionally biased region" description="Polar residues" evidence="3">
    <location>
        <begin position="110"/>
        <end position="122"/>
    </location>
</feature>
<reference evidence="6 7" key="1">
    <citation type="submission" date="2016-12" db="EMBL/GenBank/DDBJ databases">
        <title>Candidatus Reconcilibacillus cellulovorans genome.</title>
        <authorList>
            <person name="Kolinko S."/>
            <person name="Wu Y.-W."/>
            <person name="Tachea F."/>
            <person name="Denzel E."/>
            <person name="Hiras J."/>
            <person name="Baecker N."/>
            <person name="Chan L.J."/>
            <person name="Eichorst S.A."/>
            <person name="Frey D."/>
            <person name="Adams P.D."/>
            <person name="Pray T."/>
            <person name="Tanjore D."/>
            <person name="Petzold C.J."/>
            <person name="Gladden J.M."/>
            <person name="Simmons B.A."/>
            <person name="Singer S.W."/>
        </authorList>
    </citation>
    <scope>NUCLEOTIDE SEQUENCE [LARGE SCALE GENOMIC DNA]</scope>
    <source>
        <strain evidence="6">JTherm</strain>
    </source>
</reference>
<evidence type="ECO:0000313" key="7">
    <source>
        <dbReference type="Proteomes" id="UP000243688"/>
    </source>
</evidence>
<feature type="coiled-coil region" evidence="2">
    <location>
        <begin position="53"/>
        <end position="105"/>
    </location>
</feature>
<organism evidence="6 7">
    <name type="scientific">Candidatus Reconcilbacillus cellulovorans</name>
    <dbReference type="NCBI Taxonomy" id="1906605"/>
    <lineage>
        <taxon>Bacteria</taxon>
        <taxon>Bacillati</taxon>
        <taxon>Bacillota</taxon>
        <taxon>Bacilli</taxon>
        <taxon>Bacillales</taxon>
        <taxon>Paenibacillaceae</taxon>
        <taxon>Candidatus Reconcilbacillus</taxon>
    </lineage>
</organism>
<feature type="domain" description="M23ase beta-sheet core" evidence="5">
    <location>
        <begin position="203"/>
        <end position="297"/>
    </location>
</feature>
<proteinExistence type="predicted"/>
<dbReference type="EMBL" id="MOXJ01000031">
    <property type="protein sequence ID" value="PDO09671.1"/>
    <property type="molecule type" value="Genomic_DNA"/>
</dbReference>
<keyword evidence="4" id="KW-1133">Transmembrane helix</keyword>
<dbReference type="CDD" id="cd12797">
    <property type="entry name" value="M23_peptidase"/>
    <property type="match status" value="1"/>
</dbReference>
<keyword evidence="4" id="KW-0812">Transmembrane</keyword>
<evidence type="ECO:0000313" key="6">
    <source>
        <dbReference type="EMBL" id="PDO09671.1"/>
    </source>
</evidence>
<feature type="transmembrane region" description="Helical" evidence="4">
    <location>
        <begin position="24"/>
        <end position="50"/>
    </location>
</feature>
<dbReference type="Pfam" id="PF01551">
    <property type="entry name" value="Peptidase_M23"/>
    <property type="match status" value="1"/>
</dbReference>
<dbReference type="PANTHER" id="PTHR21666:SF289">
    <property type="entry name" value="L-ALA--D-GLU ENDOPEPTIDASE"/>
    <property type="match status" value="1"/>
</dbReference>
<dbReference type="InterPro" id="IPR016047">
    <property type="entry name" value="M23ase_b-sheet_dom"/>
</dbReference>
<evidence type="ECO:0000256" key="4">
    <source>
        <dbReference type="SAM" id="Phobius"/>
    </source>
</evidence>
<dbReference type="Gene3D" id="2.70.70.10">
    <property type="entry name" value="Glucose Permease (Domain IIA)"/>
    <property type="match status" value="1"/>
</dbReference>
<keyword evidence="1" id="KW-0732">Signal</keyword>
<evidence type="ECO:0000256" key="3">
    <source>
        <dbReference type="SAM" id="MobiDB-lite"/>
    </source>
</evidence>
<evidence type="ECO:0000256" key="2">
    <source>
        <dbReference type="SAM" id="Coils"/>
    </source>
</evidence>
<keyword evidence="4" id="KW-0472">Membrane</keyword>
<evidence type="ECO:0000256" key="1">
    <source>
        <dbReference type="ARBA" id="ARBA00022729"/>
    </source>
</evidence>
<keyword evidence="2" id="KW-0175">Coiled coil</keyword>
<sequence>MEHTVIWIRDAHRPAVRLRLRPSLLIGTLVLFLVLVLVAAVLSVLCYRLWSDRQQLERTLEEETARFHRSSAEQMRRIEQLEAEMAQLSRQAEEIGRRIAEMEKLETSLRSITGPNSRLQAGSGQGGPEPEPATAPIGEAPEAGGSIETDYDAFARRTRDLSDRLASALHLLRSTPHRWPTDSRDVSSPFGYRKDPFTGRKTFHTGVDIAASFGDPVYATADGRVAETGSDRVRGRFVVLDHKSGLQTAYLHLSRIAVAEGDSVAAGDVIGFVGSTGRSTGPHLHYEVMRDGWVVDPNPYLPD</sequence>